<dbReference type="RefSeq" id="WP_147208572.1">
    <property type="nucleotide sequence ID" value="NZ_BJYM01000002.1"/>
</dbReference>
<keyword evidence="2" id="KW-0805">Transcription regulation</keyword>
<organism evidence="6 7">
    <name type="scientific">Oceanobacillus sojae</name>
    <dbReference type="NCBI Taxonomy" id="582851"/>
    <lineage>
        <taxon>Bacteria</taxon>
        <taxon>Bacillati</taxon>
        <taxon>Bacillota</taxon>
        <taxon>Bacilli</taxon>
        <taxon>Bacillales</taxon>
        <taxon>Bacillaceae</taxon>
        <taxon>Oceanobacillus</taxon>
    </lineage>
</organism>
<dbReference type="FunFam" id="1.10.10.10:FF:000001">
    <property type="entry name" value="LysR family transcriptional regulator"/>
    <property type="match status" value="1"/>
</dbReference>
<dbReference type="OrthoDB" id="9803735at2"/>
<comment type="caution">
    <text evidence="6">The sequence shown here is derived from an EMBL/GenBank/DDBJ whole genome shotgun (WGS) entry which is preliminary data.</text>
</comment>
<accession>A0A511ZEL3</accession>
<dbReference type="SUPFAM" id="SSF46785">
    <property type="entry name" value="Winged helix' DNA-binding domain"/>
    <property type="match status" value="1"/>
</dbReference>
<dbReference type="SUPFAM" id="SSF53850">
    <property type="entry name" value="Periplasmic binding protein-like II"/>
    <property type="match status" value="1"/>
</dbReference>
<dbReference type="PROSITE" id="PS50931">
    <property type="entry name" value="HTH_LYSR"/>
    <property type="match status" value="1"/>
</dbReference>
<comment type="similarity">
    <text evidence="1">Belongs to the LysR transcriptional regulatory family.</text>
</comment>
<dbReference type="Gene3D" id="1.10.10.10">
    <property type="entry name" value="Winged helix-like DNA-binding domain superfamily/Winged helix DNA-binding domain"/>
    <property type="match status" value="1"/>
</dbReference>
<dbReference type="STRING" id="582851.GCA_900162665_02835"/>
<dbReference type="InterPro" id="IPR036390">
    <property type="entry name" value="WH_DNA-bd_sf"/>
</dbReference>
<evidence type="ECO:0000256" key="2">
    <source>
        <dbReference type="ARBA" id="ARBA00023015"/>
    </source>
</evidence>
<dbReference type="Pfam" id="PF03466">
    <property type="entry name" value="LysR_substrate"/>
    <property type="match status" value="1"/>
</dbReference>
<evidence type="ECO:0000313" key="7">
    <source>
        <dbReference type="Proteomes" id="UP000321558"/>
    </source>
</evidence>
<proteinExistence type="inferred from homology"/>
<dbReference type="Proteomes" id="UP000321558">
    <property type="component" value="Unassembled WGS sequence"/>
</dbReference>
<dbReference type="InterPro" id="IPR005119">
    <property type="entry name" value="LysR_subst-bd"/>
</dbReference>
<name>A0A511ZEL3_9BACI</name>
<feature type="domain" description="HTH lysR-type" evidence="5">
    <location>
        <begin position="1"/>
        <end position="58"/>
    </location>
</feature>
<dbReference type="PANTHER" id="PTHR30126">
    <property type="entry name" value="HTH-TYPE TRANSCRIPTIONAL REGULATOR"/>
    <property type="match status" value="1"/>
</dbReference>
<evidence type="ECO:0000256" key="4">
    <source>
        <dbReference type="ARBA" id="ARBA00023163"/>
    </source>
</evidence>
<evidence type="ECO:0000256" key="1">
    <source>
        <dbReference type="ARBA" id="ARBA00009437"/>
    </source>
</evidence>
<keyword evidence="4" id="KW-0804">Transcription</keyword>
<dbReference type="Gene3D" id="3.40.190.10">
    <property type="entry name" value="Periplasmic binding protein-like II"/>
    <property type="match status" value="2"/>
</dbReference>
<evidence type="ECO:0000313" key="6">
    <source>
        <dbReference type="EMBL" id="GEN85885.1"/>
    </source>
</evidence>
<dbReference type="InterPro" id="IPR036388">
    <property type="entry name" value="WH-like_DNA-bd_sf"/>
</dbReference>
<dbReference type="PRINTS" id="PR00039">
    <property type="entry name" value="HTHLYSR"/>
</dbReference>
<dbReference type="GO" id="GO:0003700">
    <property type="term" value="F:DNA-binding transcription factor activity"/>
    <property type="evidence" value="ECO:0007669"/>
    <property type="project" value="InterPro"/>
</dbReference>
<evidence type="ECO:0000259" key="5">
    <source>
        <dbReference type="PROSITE" id="PS50931"/>
    </source>
</evidence>
<evidence type="ECO:0000256" key="3">
    <source>
        <dbReference type="ARBA" id="ARBA00023125"/>
    </source>
</evidence>
<keyword evidence="3" id="KW-0238">DNA-binding</keyword>
<keyword evidence="7" id="KW-1185">Reference proteome</keyword>
<dbReference type="GO" id="GO:0000976">
    <property type="term" value="F:transcription cis-regulatory region binding"/>
    <property type="evidence" value="ECO:0007669"/>
    <property type="project" value="TreeGrafter"/>
</dbReference>
<dbReference type="AlphaFoldDB" id="A0A511ZEL3"/>
<dbReference type="PANTHER" id="PTHR30126:SF64">
    <property type="entry name" value="HTH-TYPE TRANSCRIPTIONAL REGULATOR CITR"/>
    <property type="match status" value="1"/>
</dbReference>
<dbReference type="EMBL" id="BJYM01000002">
    <property type="protein sequence ID" value="GEN85885.1"/>
    <property type="molecule type" value="Genomic_DNA"/>
</dbReference>
<reference evidence="6 7" key="1">
    <citation type="submission" date="2019-07" db="EMBL/GenBank/DDBJ databases">
        <title>Whole genome shotgun sequence of Oceanobacillus sojae NBRC 105379.</title>
        <authorList>
            <person name="Hosoyama A."/>
            <person name="Uohara A."/>
            <person name="Ohji S."/>
            <person name="Ichikawa N."/>
        </authorList>
    </citation>
    <scope>NUCLEOTIDE SEQUENCE [LARGE SCALE GENOMIC DNA]</scope>
    <source>
        <strain evidence="6 7">NBRC 105379</strain>
    </source>
</reference>
<sequence length="304" mass="35416">MNINWLRTFIIAADNENFRKTAEKLYMAQPTVTAHIKQLERDIGTQFFRKSGRSIVLTEAGRRFLPHARSILASYDRSTHDLLAWEQGYKRKLNIAVSPLLAATILPYIIRQFMERHIDVEVIVQVKDSKEISEMIEKGEADLGLLQMKPLQKTLYVEKIKEDKVVCVCPHDGGDLESSPPIDIRDLFENQTLFTYNHPEYWDDLLSAIHAKYPKVRTVVVTQVHITKRFIEEGLGFSFLPKISLNRELMEGRLLEVRTPELKLPRASTYIITRGYRRKQVIPIFSQRIFHILAWNFLTSEDNY</sequence>
<gene>
    <name evidence="6" type="primary">citR_1</name>
    <name evidence="6" type="ORF">OSO01_06240</name>
</gene>
<dbReference type="InterPro" id="IPR000847">
    <property type="entry name" value="LysR_HTH_N"/>
</dbReference>
<dbReference type="Pfam" id="PF00126">
    <property type="entry name" value="HTH_1"/>
    <property type="match status" value="1"/>
</dbReference>
<protein>
    <submittedName>
        <fullName evidence="6">HTH-type transcriptional regulator CitR</fullName>
    </submittedName>
</protein>